<evidence type="ECO:0000313" key="4">
    <source>
        <dbReference type="Proteomes" id="UP000321960"/>
    </source>
</evidence>
<dbReference type="Proteomes" id="UP001156856">
    <property type="component" value="Unassembled WGS sequence"/>
</dbReference>
<dbReference type="Pfam" id="PF01243">
    <property type="entry name" value="PNPOx_N"/>
    <property type="match status" value="1"/>
</dbReference>
<name>A0A512J2N5_9HYPH</name>
<dbReference type="Gene3D" id="2.30.110.10">
    <property type="entry name" value="Electron Transport, Fmn-binding Protein, Chain A"/>
    <property type="match status" value="1"/>
</dbReference>
<dbReference type="OrthoDB" id="115989at2"/>
<dbReference type="PANTHER" id="PTHR39336">
    <property type="entry name" value="PYRIDOXAMINE PHOSPHATE OXIDASE FAMILY PROTEIN (AFU_ORTHOLOGUE AFUA_6G11440)"/>
    <property type="match status" value="1"/>
</dbReference>
<gene>
    <name evidence="3" type="ORF">GCM10007888_50170</name>
    <name evidence="2" type="ORF">MOX02_22760</name>
</gene>
<organism evidence="2 4">
    <name type="scientific">Methylobacterium oxalidis</name>
    <dbReference type="NCBI Taxonomy" id="944322"/>
    <lineage>
        <taxon>Bacteria</taxon>
        <taxon>Pseudomonadati</taxon>
        <taxon>Pseudomonadota</taxon>
        <taxon>Alphaproteobacteria</taxon>
        <taxon>Hyphomicrobiales</taxon>
        <taxon>Methylobacteriaceae</taxon>
        <taxon>Methylobacterium</taxon>
    </lineage>
</organism>
<accession>A0A512J2N5</accession>
<reference evidence="3" key="1">
    <citation type="journal article" date="2014" name="Int. J. Syst. Evol. Microbiol.">
        <title>Complete genome of a new Firmicutes species belonging to the dominant human colonic microbiota ('Ruminococcus bicirculans') reveals two chromosomes and a selective capacity to utilize plant glucans.</title>
        <authorList>
            <consortium name="NISC Comparative Sequencing Program"/>
            <person name="Wegmann U."/>
            <person name="Louis P."/>
            <person name="Goesmann A."/>
            <person name="Henrissat B."/>
            <person name="Duncan S.H."/>
            <person name="Flint H.J."/>
        </authorList>
    </citation>
    <scope>NUCLEOTIDE SEQUENCE</scope>
    <source>
        <strain evidence="3">NBRC 107715</strain>
    </source>
</reference>
<comment type="caution">
    <text evidence="2">The sequence shown here is derived from an EMBL/GenBank/DDBJ whole genome shotgun (WGS) entry which is preliminary data.</text>
</comment>
<protein>
    <submittedName>
        <fullName evidence="2">Pyridoxamine 5'-phosphate oxidase</fullName>
    </submittedName>
</protein>
<dbReference type="SUPFAM" id="SSF50475">
    <property type="entry name" value="FMN-binding split barrel"/>
    <property type="match status" value="1"/>
</dbReference>
<evidence type="ECO:0000313" key="2">
    <source>
        <dbReference type="EMBL" id="GEP04238.1"/>
    </source>
</evidence>
<sequence length="185" mass="20229">MAKQFPRLDGLLRGFIARQHVFFTASAAQVSRVNVSPRSTRDLRILDDSTAAYLDLTGSSNETAAHLLADGRLTLMFCAFEGLPSILRLYGRGTVLPRGEAAYAQLLETAFGGAEPPGARQMMRLAIDLVQTSCGYAVPLFDFRGERENLDRWAAAKGEAELDAYRREKNARSLDGLPTGLFDGT</sequence>
<dbReference type="InterPro" id="IPR012349">
    <property type="entry name" value="Split_barrel_FMN-bd"/>
</dbReference>
<proteinExistence type="predicted"/>
<dbReference type="RefSeq" id="WP_147025882.1">
    <property type="nucleotide sequence ID" value="NZ_BJZU01000040.1"/>
</dbReference>
<dbReference type="AlphaFoldDB" id="A0A512J2N5"/>
<evidence type="ECO:0000259" key="1">
    <source>
        <dbReference type="Pfam" id="PF01243"/>
    </source>
</evidence>
<keyword evidence="5" id="KW-1185">Reference proteome</keyword>
<dbReference type="EMBL" id="BJZU01000040">
    <property type="protein sequence ID" value="GEP04238.1"/>
    <property type="molecule type" value="Genomic_DNA"/>
</dbReference>
<reference evidence="5" key="2">
    <citation type="journal article" date="2019" name="Int. J. Syst. Evol. Microbiol.">
        <title>The Global Catalogue of Microorganisms (GCM) 10K type strain sequencing project: providing services to taxonomists for standard genome sequencing and annotation.</title>
        <authorList>
            <consortium name="The Broad Institute Genomics Platform"/>
            <consortium name="The Broad Institute Genome Sequencing Center for Infectious Disease"/>
            <person name="Wu L."/>
            <person name="Ma J."/>
        </authorList>
    </citation>
    <scope>NUCLEOTIDE SEQUENCE [LARGE SCALE GENOMIC DNA]</scope>
    <source>
        <strain evidence="5">NBRC 107715</strain>
    </source>
</reference>
<evidence type="ECO:0000313" key="3">
    <source>
        <dbReference type="EMBL" id="GLS66634.1"/>
    </source>
</evidence>
<reference evidence="2 4" key="3">
    <citation type="submission" date="2019-07" db="EMBL/GenBank/DDBJ databases">
        <title>Whole genome shotgun sequence of Methylobacterium oxalidis NBRC 107715.</title>
        <authorList>
            <person name="Hosoyama A."/>
            <person name="Uohara A."/>
            <person name="Ohji S."/>
            <person name="Ichikawa N."/>
        </authorList>
    </citation>
    <scope>NUCLEOTIDE SEQUENCE [LARGE SCALE GENOMIC DNA]</scope>
    <source>
        <strain evidence="2 4">NBRC 107715</strain>
    </source>
</reference>
<dbReference type="Proteomes" id="UP000321960">
    <property type="component" value="Unassembled WGS sequence"/>
</dbReference>
<dbReference type="EMBL" id="BSPK01000107">
    <property type="protein sequence ID" value="GLS66634.1"/>
    <property type="molecule type" value="Genomic_DNA"/>
</dbReference>
<reference evidence="3" key="4">
    <citation type="submission" date="2023-01" db="EMBL/GenBank/DDBJ databases">
        <title>Draft genome sequence of Methylobacterium oxalidis strain NBRC 107715.</title>
        <authorList>
            <person name="Sun Q."/>
            <person name="Mori K."/>
        </authorList>
    </citation>
    <scope>NUCLEOTIDE SEQUENCE</scope>
    <source>
        <strain evidence="3">NBRC 107715</strain>
    </source>
</reference>
<evidence type="ECO:0000313" key="5">
    <source>
        <dbReference type="Proteomes" id="UP001156856"/>
    </source>
</evidence>
<dbReference type="PANTHER" id="PTHR39336:SF1">
    <property type="entry name" value="PYRIDOXAMINE PHOSPHATE OXIDASE FAMILY PROTEIN (AFU_ORTHOLOGUE AFUA_6G11440)"/>
    <property type="match status" value="1"/>
</dbReference>
<feature type="domain" description="Pyridoxamine 5'-phosphate oxidase N-terminal" evidence="1">
    <location>
        <begin position="12"/>
        <end position="134"/>
    </location>
</feature>
<dbReference type="InterPro" id="IPR011576">
    <property type="entry name" value="Pyridox_Oxase_N"/>
</dbReference>